<dbReference type="AlphaFoldDB" id="M0K262"/>
<evidence type="ECO:0000313" key="2">
    <source>
        <dbReference type="Proteomes" id="UP000011687"/>
    </source>
</evidence>
<sequence length="49" mass="5084">MGATDTAATVDAGVDPALVDTIQHIEEGDILVVNGDSRTWDVTDVVGRS</sequence>
<evidence type="ECO:0000313" key="1">
    <source>
        <dbReference type="EMBL" id="EMA14878.1"/>
    </source>
</evidence>
<keyword evidence="2" id="KW-1185">Reference proteome</keyword>
<name>M0K262_9EURY</name>
<dbReference type="RefSeq" id="WP_007189801.1">
    <property type="nucleotide sequence ID" value="NZ_AOLS01000072.1"/>
</dbReference>
<gene>
    <name evidence="1" type="ORF">C435_15297</name>
</gene>
<proteinExistence type="predicted"/>
<accession>M0K262</accession>
<reference evidence="1 2" key="1">
    <citation type="journal article" date="2014" name="PLoS Genet.">
        <title>Phylogenetically driven sequencing of extremely halophilic archaea reveals strategies for static and dynamic osmo-response.</title>
        <authorList>
            <person name="Becker E.A."/>
            <person name="Seitzer P.M."/>
            <person name="Tritt A."/>
            <person name="Larsen D."/>
            <person name="Krusor M."/>
            <person name="Yao A.I."/>
            <person name="Wu D."/>
            <person name="Madern D."/>
            <person name="Eisen J.A."/>
            <person name="Darling A.E."/>
            <person name="Facciotti M.T."/>
        </authorList>
    </citation>
    <scope>NUCLEOTIDE SEQUENCE [LARGE SCALE GENOMIC DNA]</scope>
    <source>
        <strain evidence="1 2">ATCC 33799</strain>
    </source>
</reference>
<dbReference type="Proteomes" id="UP000011687">
    <property type="component" value="Unassembled WGS sequence"/>
</dbReference>
<comment type="caution">
    <text evidence="1">The sequence shown here is derived from an EMBL/GenBank/DDBJ whole genome shotgun (WGS) entry which is preliminary data.</text>
</comment>
<dbReference type="PATRIC" id="fig|662475.6.peg.2998"/>
<protein>
    <submittedName>
        <fullName evidence="1">Uncharacterized protein</fullName>
    </submittedName>
</protein>
<organism evidence="1 2">
    <name type="scientific">Haloarcula marismortui ATCC 33799</name>
    <dbReference type="NCBI Taxonomy" id="662475"/>
    <lineage>
        <taxon>Archaea</taxon>
        <taxon>Methanobacteriati</taxon>
        <taxon>Methanobacteriota</taxon>
        <taxon>Stenosarchaea group</taxon>
        <taxon>Halobacteria</taxon>
        <taxon>Halobacteriales</taxon>
        <taxon>Haloarculaceae</taxon>
        <taxon>Haloarcula</taxon>
    </lineage>
</organism>
<dbReference type="EMBL" id="AOLS01000072">
    <property type="protein sequence ID" value="EMA14878.1"/>
    <property type="molecule type" value="Genomic_DNA"/>
</dbReference>